<proteinExistence type="predicted"/>
<name>A0A1G7R5I5_9RHOB</name>
<sequence length="54" mass="5774">MSLADLSGGFEDRVVSAVLASVPQRARHRHATARRLIRSDLGAVNPHTLLGSLP</sequence>
<dbReference type="Proteomes" id="UP000182284">
    <property type="component" value="Unassembled WGS sequence"/>
</dbReference>
<organism evidence="1 2">
    <name type="scientific">Celeribacter baekdonensis</name>
    <dbReference type="NCBI Taxonomy" id="875171"/>
    <lineage>
        <taxon>Bacteria</taxon>
        <taxon>Pseudomonadati</taxon>
        <taxon>Pseudomonadota</taxon>
        <taxon>Alphaproteobacteria</taxon>
        <taxon>Rhodobacterales</taxon>
        <taxon>Roseobacteraceae</taxon>
        <taxon>Celeribacter</taxon>
    </lineage>
</organism>
<dbReference type="EMBL" id="FNBL01000011">
    <property type="protein sequence ID" value="SDG05993.1"/>
    <property type="molecule type" value="Genomic_DNA"/>
</dbReference>
<dbReference type="AlphaFoldDB" id="A0A1G7R5I5"/>
<evidence type="ECO:0000313" key="2">
    <source>
        <dbReference type="Proteomes" id="UP000182284"/>
    </source>
</evidence>
<protein>
    <submittedName>
        <fullName evidence="1">Uncharacterized protein</fullName>
    </submittedName>
</protein>
<accession>A0A1G7R5I5</accession>
<evidence type="ECO:0000313" key="1">
    <source>
        <dbReference type="EMBL" id="SDG05993.1"/>
    </source>
</evidence>
<gene>
    <name evidence="1" type="ORF">SAMN04488117_11130</name>
</gene>
<reference evidence="1 2" key="1">
    <citation type="submission" date="2016-10" db="EMBL/GenBank/DDBJ databases">
        <authorList>
            <person name="de Groot N.N."/>
        </authorList>
    </citation>
    <scope>NUCLEOTIDE SEQUENCE [LARGE SCALE GENOMIC DNA]</scope>
    <source>
        <strain evidence="1 2">DSM 27375</strain>
    </source>
</reference>
<dbReference type="RefSeq" id="WP_176832905.1">
    <property type="nucleotide sequence ID" value="NZ_FNBL01000011.1"/>
</dbReference>